<evidence type="ECO:0000313" key="2">
    <source>
        <dbReference type="Proteomes" id="UP000050482"/>
    </source>
</evidence>
<dbReference type="EMBL" id="LJCO01000054">
    <property type="protein sequence ID" value="KPV43279.1"/>
    <property type="molecule type" value="Genomic_DNA"/>
</dbReference>
<dbReference type="PATRIC" id="fig|471514.4.peg.1444"/>
<evidence type="ECO:0000313" key="1">
    <source>
        <dbReference type="EMBL" id="KPV43279.1"/>
    </source>
</evidence>
<name>A0A0P9CUC0_9BACL</name>
<sequence length="89" mass="9482">MAVVSSHLDVSPVQEASLTIQVKPGAKASIEVDYSSGPSHDSSLRPKIADKNGNVSWSWKVPLNTTPGTWNVPVAADGKSMMLQLHVTK</sequence>
<reference evidence="1 2" key="1">
    <citation type="submission" date="2015-09" db="EMBL/GenBank/DDBJ databases">
        <title>Draft genome sequence of Alicyclobacillus ferrooxydans DSM 22381.</title>
        <authorList>
            <person name="Hemp J."/>
        </authorList>
    </citation>
    <scope>NUCLEOTIDE SEQUENCE [LARGE SCALE GENOMIC DNA]</scope>
    <source>
        <strain evidence="1 2">TC-34</strain>
    </source>
</reference>
<comment type="caution">
    <text evidence="1">The sequence shown here is derived from an EMBL/GenBank/DDBJ whole genome shotgun (WGS) entry which is preliminary data.</text>
</comment>
<protein>
    <submittedName>
        <fullName evidence="1">Uncharacterized protein</fullName>
    </submittedName>
</protein>
<proteinExistence type="predicted"/>
<gene>
    <name evidence="1" type="ORF">AN477_13665</name>
</gene>
<dbReference type="STRING" id="471514.AN477_13665"/>
<dbReference type="AlphaFoldDB" id="A0A0P9CUC0"/>
<accession>A0A0P9CUC0</accession>
<organism evidence="1 2">
    <name type="scientific">Alicyclobacillus ferrooxydans</name>
    <dbReference type="NCBI Taxonomy" id="471514"/>
    <lineage>
        <taxon>Bacteria</taxon>
        <taxon>Bacillati</taxon>
        <taxon>Bacillota</taxon>
        <taxon>Bacilli</taxon>
        <taxon>Bacillales</taxon>
        <taxon>Alicyclobacillaceae</taxon>
        <taxon>Alicyclobacillus</taxon>
    </lineage>
</organism>
<keyword evidence="2" id="KW-1185">Reference proteome</keyword>
<dbReference type="Proteomes" id="UP000050482">
    <property type="component" value="Unassembled WGS sequence"/>
</dbReference>